<dbReference type="GO" id="GO:0033765">
    <property type="term" value="F:steroid dehydrogenase activity, acting on the CH-CH group of donors"/>
    <property type="evidence" value="ECO:0007669"/>
    <property type="project" value="UniProtKB-ARBA"/>
</dbReference>
<dbReference type="GO" id="GO:0008202">
    <property type="term" value="P:steroid metabolic process"/>
    <property type="evidence" value="ECO:0007669"/>
    <property type="project" value="UniProtKB-ARBA"/>
</dbReference>
<dbReference type="SUPFAM" id="SSF51905">
    <property type="entry name" value="FAD/NAD(P)-binding domain"/>
    <property type="match status" value="1"/>
</dbReference>
<protein>
    <submittedName>
        <fullName evidence="7">FAD-binding protein</fullName>
    </submittedName>
</protein>
<evidence type="ECO:0000256" key="1">
    <source>
        <dbReference type="ARBA" id="ARBA00001974"/>
    </source>
</evidence>
<proteinExistence type="predicted"/>
<keyword evidence="2" id="KW-0285">Flavoprotein</keyword>
<organism evidence="7 8">
    <name type="scientific">Paenibacillus thalictri</name>
    <dbReference type="NCBI Taxonomy" id="2527873"/>
    <lineage>
        <taxon>Bacteria</taxon>
        <taxon>Bacillati</taxon>
        <taxon>Bacillota</taxon>
        <taxon>Bacilli</taxon>
        <taxon>Bacillales</taxon>
        <taxon>Paenibacillaceae</taxon>
        <taxon>Paenibacillus</taxon>
    </lineage>
</organism>
<dbReference type="EMBL" id="SIRE01000014">
    <property type="protein sequence ID" value="TBL76317.1"/>
    <property type="molecule type" value="Genomic_DNA"/>
</dbReference>
<dbReference type="Proteomes" id="UP000293142">
    <property type="component" value="Unassembled WGS sequence"/>
</dbReference>
<feature type="domain" description="FAD-dependent oxidoreductase 2 FAD-binding" evidence="6">
    <location>
        <begin position="13"/>
        <end position="506"/>
    </location>
</feature>
<dbReference type="AlphaFoldDB" id="A0A4Q9DM38"/>
<dbReference type="InterPro" id="IPR050315">
    <property type="entry name" value="FAD-oxidoreductase_2"/>
</dbReference>
<comment type="cofactor">
    <cofactor evidence="1">
        <name>FAD</name>
        <dbReference type="ChEBI" id="CHEBI:57692"/>
    </cofactor>
</comment>
<dbReference type="Pfam" id="PF00890">
    <property type="entry name" value="FAD_binding_2"/>
    <property type="match status" value="1"/>
</dbReference>
<evidence type="ECO:0000259" key="6">
    <source>
        <dbReference type="Pfam" id="PF00890"/>
    </source>
</evidence>
<dbReference type="Gene3D" id="3.50.50.60">
    <property type="entry name" value="FAD/NAD(P)-binding domain"/>
    <property type="match status" value="1"/>
</dbReference>
<dbReference type="PRINTS" id="PR00411">
    <property type="entry name" value="PNDRDTASEI"/>
</dbReference>
<evidence type="ECO:0000256" key="2">
    <source>
        <dbReference type="ARBA" id="ARBA00022630"/>
    </source>
</evidence>
<keyword evidence="4" id="KW-0560">Oxidoreductase</keyword>
<dbReference type="SUPFAM" id="SSF56425">
    <property type="entry name" value="Succinate dehydrogenase/fumarate reductase flavoprotein, catalytic domain"/>
    <property type="match status" value="1"/>
</dbReference>
<dbReference type="InterPro" id="IPR003953">
    <property type="entry name" value="FAD-dep_OxRdtase_2_FAD-bd"/>
</dbReference>
<dbReference type="OrthoDB" id="353581at2"/>
<dbReference type="InterPro" id="IPR027477">
    <property type="entry name" value="Succ_DH/fumarate_Rdtase_cat_sf"/>
</dbReference>
<evidence type="ECO:0000256" key="4">
    <source>
        <dbReference type="ARBA" id="ARBA00023002"/>
    </source>
</evidence>
<evidence type="ECO:0000256" key="5">
    <source>
        <dbReference type="SAM" id="MobiDB-lite"/>
    </source>
</evidence>
<dbReference type="PANTHER" id="PTHR43400">
    <property type="entry name" value="FUMARATE REDUCTASE"/>
    <property type="match status" value="1"/>
</dbReference>
<dbReference type="Gene3D" id="3.90.700.10">
    <property type="entry name" value="Succinate dehydrogenase/fumarate reductase flavoprotein, catalytic domain"/>
    <property type="match status" value="1"/>
</dbReference>
<dbReference type="PANTHER" id="PTHR43400:SF10">
    <property type="entry name" value="3-OXOSTEROID 1-DEHYDROGENASE"/>
    <property type="match status" value="1"/>
</dbReference>
<keyword evidence="3" id="KW-0274">FAD</keyword>
<evidence type="ECO:0000313" key="7">
    <source>
        <dbReference type="EMBL" id="TBL76317.1"/>
    </source>
</evidence>
<sequence length="528" mass="58369">MTKKKIDWTDEADVVVVGYGGAGAVTAISAADAGAKVLILEKQLQDTDTSTNHTPSTRMSGGGILNPEDTEKAIEYFTNLRRIANESVDEEESAMIRRLCEQMATNFSWLESIGAVMGGVESMSPTFKNMDMIHAHHKETNAVGIYDADFPEIPGSEAICVFWVKATDGFRGGAALFKTLTNAVEKRNIPVMYGSGIEHLVLEDGEVRGVRGIRDGKPFAVKAKRGVVLTCGGFEFNEKMKSDYLRPLPVEFTGNPANTGEGVSMAQEAGADLWHMNCISFRVAMKFPEHPIAFGTQHHTKASIFIDQRGSRFTNERFKLHAFGYELSNFDCYATCYPRIPAFWVFDEKRRQMGPIANKHGACNPPKGKMGPIHYIWSEDNMEEINKGWIIKGDTLEELGQKLAADPDTHNLFDVDNFLKTVDRYNGFCAEGEDRDFLRPQNGLQPIDDGPYYAAKLWPGGPNTQGGPRRNIECQVMRPDKTPVKRLYSCGELGSFFGMLYNGGGNLAESIAMGRVAGENVAGEKPWE</sequence>
<comment type="caution">
    <text evidence="7">The sequence shown here is derived from an EMBL/GenBank/DDBJ whole genome shotgun (WGS) entry which is preliminary data.</text>
</comment>
<feature type="region of interest" description="Disordered" evidence="5">
    <location>
        <begin position="46"/>
        <end position="65"/>
    </location>
</feature>
<dbReference type="InterPro" id="IPR036188">
    <property type="entry name" value="FAD/NAD-bd_sf"/>
</dbReference>
<gene>
    <name evidence="7" type="ORF">EYB31_20185</name>
</gene>
<evidence type="ECO:0000256" key="3">
    <source>
        <dbReference type="ARBA" id="ARBA00022827"/>
    </source>
</evidence>
<dbReference type="RefSeq" id="WP_131015224.1">
    <property type="nucleotide sequence ID" value="NZ_SIRE01000014.1"/>
</dbReference>
<keyword evidence="8" id="KW-1185">Reference proteome</keyword>
<reference evidence="7 8" key="1">
    <citation type="submission" date="2019-02" db="EMBL/GenBank/DDBJ databases">
        <title>Paenibacillus sp. nov., isolated from surface-sterilized tissue of Thalictrum simplex L.</title>
        <authorList>
            <person name="Tuo L."/>
        </authorList>
    </citation>
    <scope>NUCLEOTIDE SEQUENCE [LARGE SCALE GENOMIC DNA]</scope>
    <source>
        <strain evidence="7 8">N2SHLJ1</strain>
    </source>
</reference>
<name>A0A4Q9DM38_9BACL</name>
<accession>A0A4Q9DM38</accession>
<feature type="compositionally biased region" description="Polar residues" evidence="5">
    <location>
        <begin position="46"/>
        <end position="59"/>
    </location>
</feature>
<evidence type="ECO:0000313" key="8">
    <source>
        <dbReference type="Proteomes" id="UP000293142"/>
    </source>
</evidence>